<dbReference type="Proteomes" id="UP000029228">
    <property type="component" value="Unassembled WGS sequence"/>
</dbReference>
<comment type="caution">
    <text evidence="2">The sequence shown here is derived from an EMBL/GenBank/DDBJ whole genome shotgun (WGS) entry which is preliminary data.</text>
</comment>
<organism evidence="2 3">
    <name type="scientific">Vibrio maritimus</name>
    <dbReference type="NCBI Taxonomy" id="990268"/>
    <lineage>
        <taxon>Bacteria</taxon>
        <taxon>Pseudomonadati</taxon>
        <taxon>Pseudomonadota</taxon>
        <taxon>Gammaproteobacteria</taxon>
        <taxon>Vibrionales</taxon>
        <taxon>Vibrionaceae</taxon>
        <taxon>Vibrio</taxon>
    </lineage>
</organism>
<gene>
    <name evidence="2" type="ORF">JCM19235_1360</name>
</gene>
<protein>
    <submittedName>
        <fullName evidence="2">Putative porphyrin biosynthetic enzyme</fullName>
    </submittedName>
</protein>
<reference evidence="2 3" key="2">
    <citation type="submission" date="2014-09" db="EMBL/GenBank/DDBJ databases">
        <authorList>
            <consortium name="NBRP consortium"/>
            <person name="Sawabe T."/>
            <person name="Meirelles P."/>
            <person name="Nakanishi M."/>
            <person name="Sayaka M."/>
            <person name="Hattori M."/>
            <person name="Ohkuma M."/>
        </authorList>
    </citation>
    <scope>NUCLEOTIDE SEQUENCE [LARGE SCALE GENOMIC DNA]</scope>
    <source>
        <strain evidence="3">JCM19235</strain>
    </source>
</reference>
<evidence type="ECO:0000313" key="3">
    <source>
        <dbReference type="Proteomes" id="UP000029228"/>
    </source>
</evidence>
<reference evidence="2 3" key="1">
    <citation type="submission" date="2014-09" db="EMBL/GenBank/DDBJ databases">
        <title>Vibrio maritimus JCM 19235. (C45) whole genome shotgun sequence.</title>
        <authorList>
            <person name="Sawabe T."/>
            <person name="Meirelles P."/>
            <person name="Nakanishi M."/>
            <person name="Sayaka M."/>
            <person name="Hattori M."/>
            <person name="Ohkuma M."/>
        </authorList>
    </citation>
    <scope>NUCLEOTIDE SEQUENCE [LARGE SCALE GENOMIC DNA]</scope>
    <source>
        <strain evidence="3">JCM19235</strain>
    </source>
</reference>
<dbReference type="SUPFAM" id="SSF52540">
    <property type="entry name" value="P-loop containing nucleoside triphosphate hydrolases"/>
    <property type="match status" value="1"/>
</dbReference>
<sequence length="202" mass="22438">MSKIECNICGAKVHAMAIHIRDEHPEWTLEKYRAEYPDAPVLSEIALARIEAKKKAADKEKESREMSALEAATATSRAGEMHKLFNLGKIKAAMRPDGTPAMVEVLEDGEWSMQVPEVDPNYVFPIDQLKSGLTAIALNIPGFFWGHAGTGKTTLWMQIAARTNRPMIRIQHTGATEESHILGSMAANTEGTYFDRVLFLLQ</sequence>
<dbReference type="GO" id="GO:0005524">
    <property type="term" value="F:ATP binding"/>
    <property type="evidence" value="ECO:0007669"/>
    <property type="project" value="InterPro"/>
</dbReference>
<evidence type="ECO:0000259" key="1">
    <source>
        <dbReference type="Pfam" id="PF07728"/>
    </source>
</evidence>
<dbReference type="InterPro" id="IPR011704">
    <property type="entry name" value="ATPase_dyneun-rel_AAA"/>
</dbReference>
<evidence type="ECO:0000313" key="2">
    <source>
        <dbReference type="EMBL" id="GAL23059.1"/>
    </source>
</evidence>
<dbReference type="STRING" id="990268.JCM19235_1360"/>
<dbReference type="AlphaFoldDB" id="A0A090S985"/>
<dbReference type="GO" id="GO:0016887">
    <property type="term" value="F:ATP hydrolysis activity"/>
    <property type="evidence" value="ECO:0007669"/>
    <property type="project" value="InterPro"/>
</dbReference>
<accession>A0A090S985</accession>
<keyword evidence="3" id="KW-1185">Reference proteome</keyword>
<dbReference type="EMBL" id="BBMR01000017">
    <property type="protein sequence ID" value="GAL23059.1"/>
    <property type="molecule type" value="Genomic_DNA"/>
</dbReference>
<dbReference type="InterPro" id="IPR027417">
    <property type="entry name" value="P-loop_NTPase"/>
</dbReference>
<feature type="domain" description="ATPase dynein-related AAA" evidence="1">
    <location>
        <begin position="144"/>
        <end position="192"/>
    </location>
</feature>
<proteinExistence type="predicted"/>
<name>A0A090S985_9VIBR</name>
<dbReference type="Gene3D" id="3.40.50.300">
    <property type="entry name" value="P-loop containing nucleotide triphosphate hydrolases"/>
    <property type="match status" value="1"/>
</dbReference>
<dbReference type="Pfam" id="PF07728">
    <property type="entry name" value="AAA_5"/>
    <property type="match status" value="1"/>
</dbReference>